<protein>
    <submittedName>
        <fullName evidence="2">2-hydroxy-6-oxononadienedioate/2-hydroxy-6-oxononatrienedioate hydrolase</fullName>
        <ecNumber evidence="2">3.7.1.14</ecNumber>
    </submittedName>
</protein>
<dbReference type="PANTHER" id="PTHR43689:SF8">
    <property type="entry name" value="ALPHA_BETA-HYDROLASES SUPERFAMILY PROTEIN"/>
    <property type="match status" value="1"/>
</dbReference>
<evidence type="ECO:0000259" key="1">
    <source>
        <dbReference type="Pfam" id="PF00561"/>
    </source>
</evidence>
<dbReference type="InterPro" id="IPR029058">
    <property type="entry name" value="AB_hydrolase_fold"/>
</dbReference>
<feature type="domain" description="AB hydrolase-1" evidence="1">
    <location>
        <begin position="24"/>
        <end position="261"/>
    </location>
</feature>
<reference evidence="2 3" key="1">
    <citation type="submission" date="2016-09" db="EMBL/GenBank/DDBJ databases">
        <title>Pseudonocardia autotrophica DSM535, a candidate organism with high potential of specific P450 cytochromes.</title>
        <authorList>
            <person name="Grumaz C."/>
            <person name="Vainshtein Y."/>
            <person name="Kirstahler P."/>
            <person name="Sohn K."/>
        </authorList>
    </citation>
    <scope>NUCLEOTIDE SEQUENCE [LARGE SCALE GENOMIC DNA]</scope>
    <source>
        <strain evidence="2 3">DSM 535</strain>
    </source>
</reference>
<dbReference type="EMBL" id="MIGB01000003">
    <property type="protein sequence ID" value="OSY43247.1"/>
    <property type="molecule type" value="Genomic_DNA"/>
</dbReference>
<proteinExistence type="predicted"/>
<evidence type="ECO:0000313" key="3">
    <source>
        <dbReference type="Proteomes" id="UP000194360"/>
    </source>
</evidence>
<keyword evidence="3" id="KW-1185">Reference proteome</keyword>
<gene>
    <name evidence="2" type="primary">mhpC_1</name>
    <name evidence="2" type="ORF">BG845_00852</name>
</gene>
<evidence type="ECO:0000313" key="2">
    <source>
        <dbReference type="EMBL" id="OSY43247.1"/>
    </source>
</evidence>
<keyword evidence="2" id="KW-0378">Hydrolase</keyword>
<dbReference type="GO" id="GO:0016787">
    <property type="term" value="F:hydrolase activity"/>
    <property type="evidence" value="ECO:0007669"/>
    <property type="project" value="UniProtKB-KW"/>
</dbReference>
<dbReference type="OrthoDB" id="3371334at2"/>
<dbReference type="Gene3D" id="3.40.50.1820">
    <property type="entry name" value="alpha/beta hydrolase"/>
    <property type="match status" value="1"/>
</dbReference>
<dbReference type="Pfam" id="PF00561">
    <property type="entry name" value="Abhydrolase_1"/>
    <property type="match status" value="1"/>
</dbReference>
<dbReference type="STRING" id="2074.BG845_00852"/>
<name>A0A1Y2N834_PSEAH</name>
<dbReference type="SUPFAM" id="SSF53474">
    <property type="entry name" value="alpha/beta-Hydrolases"/>
    <property type="match status" value="1"/>
</dbReference>
<dbReference type="RefSeq" id="WP_085911159.1">
    <property type="nucleotide sequence ID" value="NZ_AP018920.1"/>
</dbReference>
<dbReference type="Proteomes" id="UP000194360">
    <property type="component" value="Unassembled WGS sequence"/>
</dbReference>
<accession>A0A1Y2N834</accession>
<dbReference type="PRINTS" id="PR00111">
    <property type="entry name" value="ABHYDROLASE"/>
</dbReference>
<organism evidence="2 3">
    <name type="scientific">Pseudonocardia autotrophica</name>
    <name type="common">Amycolata autotrophica</name>
    <name type="synonym">Nocardia autotrophica</name>
    <dbReference type="NCBI Taxonomy" id="2074"/>
    <lineage>
        <taxon>Bacteria</taxon>
        <taxon>Bacillati</taxon>
        <taxon>Actinomycetota</taxon>
        <taxon>Actinomycetes</taxon>
        <taxon>Pseudonocardiales</taxon>
        <taxon>Pseudonocardiaceae</taxon>
        <taxon>Pseudonocardia</taxon>
    </lineage>
</organism>
<dbReference type="AlphaFoldDB" id="A0A1Y2N834"/>
<comment type="caution">
    <text evidence="2">The sequence shown here is derived from an EMBL/GenBank/DDBJ whole genome shotgun (WGS) entry which is preliminary data.</text>
</comment>
<dbReference type="InterPro" id="IPR000073">
    <property type="entry name" value="AB_hydrolase_1"/>
</dbReference>
<dbReference type="PANTHER" id="PTHR43689">
    <property type="entry name" value="HYDROLASE"/>
    <property type="match status" value="1"/>
</dbReference>
<sequence length="292" mass="31284">MTRYVDAGGVRIRIRESGDPAGEPVLLLHGIGRSLEDWDQQHELLSGYRVIAADLAGFGYSDRVHGPATLAKLADTALATLDALGETRPAHVMGNSLGGAVALLLSTRAPDRVATLVLADPAGFGTEVTPALRVLGVPLLGRFLLGRMDARAARQTERSLFVDRSLVTEERVTRALEIAARPEFAQTFLEMITELGTVRGVRAGWRSALLSAAAKAPKPTLVVWGERDLILPVSQLRAAARELPQVTTHVFGRVGHMPQIEVPERFATLALAHIGQTARRTSISSDTRAGSA</sequence>
<dbReference type="EC" id="3.7.1.14" evidence="2"/>